<dbReference type="AlphaFoldDB" id="A0A1I2LB38"/>
<sequence length="75" mass="8183">MNVIGSDVSQKPSMRRRHCERSEAIRCSLVTIVLGENLQQIATSTSGGLAMTVRIIKYFISNPPLVKNPTALSPV</sequence>
<proteinExistence type="predicted"/>
<keyword evidence="2" id="KW-1185">Reference proteome</keyword>
<evidence type="ECO:0000313" key="1">
    <source>
        <dbReference type="EMBL" id="SFF74306.1"/>
    </source>
</evidence>
<reference evidence="2" key="1">
    <citation type="submission" date="2016-10" db="EMBL/GenBank/DDBJ databases">
        <authorList>
            <person name="Varghese N."/>
            <person name="Submissions S."/>
        </authorList>
    </citation>
    <scope>NUCLEOTIDE SEQUENCE [LARGE SCALE GENOMIC DNA]</scope>
    <source>
        <strain evidence="2">DSM 23515</strain>
    </source>
</reference>
<dbReference type="EMBL" id="FOOH01000007">
    <property type="protein sequence ID" value="SFF74306.1"/>
    <property type="molecule type" value="Genomic_DNA"/>
</dbReference>
<name>A0A1I2LB38_9FLAO</name>
<dbReference type="Proteomes" id="UP000199116">
    <property type="component" value="Unassembled WGS sequence"/>
</dbReference>
<evidence type="ECO:0000313" key="2">
    <source>
        <dbReference type="Proteomes" id="UP000199116"/>
    </source>
</evidence>
<organism evidence="1 2">
    <name type="scientific">Salegentibacter agarivorans</name>
    <dbReference type="NCBI Taxonomy" id="345907"/>
    <lineage>
        <taxon>Bacteria</taxon>
        <taxon>Pseudomonadati</taxon>
        <taxon>Bacteroidota</taxon>
        <taxon>Flavobacteriia</taxon>
        <taxon>Flavobacteriales</taxon>
        <taxon>Flavobacteriaceae</taxon>
        <taxon>Salegentibacter</taxon>
    </lineage>
</organism>
<gene>
    <name evidence="1" type="ORF">SAMN04488033_10772</name>
</gene>
<accession>A0A1I2LB38</accession>
<protein>
    <submittedName>
        <fullName evidence="1">Uncharacterized protein</fullName>
    </submittedName>
</protein>